<dbReference type="PANTHER" id="PTHR11609">
    <property type="entry name" value="PURINE BIOSYNTHESIS PROTEIN 6/7, PUR6/7"/>
    <property type="match status" value="1"/>
</dbReference>
<dbReference type="OrthoDB" id="9804625at2"/>
<keyword evidence="9" id="KW-1185">Reference proteome</keyword>
<dbReference type="Pfam" id="PF22660">
    <property type="entry name" value="RS_preATP-grasp-like"/>
    <property type="match status" value="1"/>
</dbReference>
<feature type="binding site" evidence="5">
    <location>
        <begin position="173"/>
        <end position="176"/>
    </location>
    <ligand>
        <name>ATP</name>
        <dbReference type="ChEBI" id="CHEBI:30616"/>
    </ligand>
</feature>
<dbReference type="HAMAP" id="MF_01928">
    <property type="entry name" value="PurK"/>
    <property type="match status" value="1"/>
</dbReference>
<name>A0A562S7P4_9BACT</name>
<dbReference type="GO" id="GO:0004638">
    <property type="term" value="F:phosphoribosylaminoimidazole carboxylase activity"/>
    <property type="evidence" value="ECO:0007669"/>
    <property type="project" value="InterPro"/>
</dbReference>
<dbReference type="FunFam" id="3.30.1490.20:FF:000015">
    <property type="entry name" value="N5-carboxyaminoimidazole ribonucleotide synthase"/>
    <property type="match status" value="1"/>
</dbReference>
<organism evidence="8 9">
    <name type="scientific">Desulfobotulus alkaliphilus</name>
    <dbReference type="NCBI Taxonomy" id="622671"/>
    <lineage>
        <taxon>Bacteria</taxon>
        <taxon>Pseudomonadati</taxon>
        <taxon>Thermodesulfobacteriota</taxon>
        <taxon>Desulfobacteria</taxon>
        <taxon>Desulfobacterales</taxon>
        <taxon>Desulfobacteraceae</taxon>
        <taxon>Desulfobotulus</taxon>
    </lineage>
</organism>
<evidence type="ECO:0000256" key="4">
    <source>
        <dbReference type="ARBA" id="ARBA00022840"/>
    </source>
</evidence>
<dbReference type="GO" id="GO:0034028">
    <property type="term" value="F:5-(carboxyamino)imidazole ribonucleotide synthase activity"/>
    <property type="evidence" value="ECO:0007669"/>
    <property type="project" value="UniProtKB-UniRule"/>
</dbReference>
<feature type="domain" description="ATP-grasp" evidence="7">
    <location>
        <begin position="102"/>
        <end position="285"/>
    </location>
</feature>
<dbReference type="GO" id="GO:0005829">
    <property type="term" value="C:cytosol"/>
    <property type="evidence" value="ECO:0007669"/>
    <property type="project" value="TreeGrafter"/>
</dbReference>
<comment type="catalytic activity">
    <reaction evidence="5 6">
        <text>5-amino-1-(5-phospho-beta-D-ribosyl)imidazole + hydrogencarbonate + ATP = 5-carboxyamino-1-(5-phospho-D-ribosyl)imidazole + ADP + phosphate + 2 H(+)</text>
        <dbReference type="Rhea" id="RHEA:19317"/>
        <dbReference type="ChEBI" id="CHEBI:15378"/>
        <dbReference type="ChEBI" id="CHEBI:17544"/>
        <dbReference type="ChEBI" id="CHEBI:30616"/>
        <dbReference type="ChEBI" id="CHEBI:43474"/>
        <dbReference type="ChEBI" id="CHEBI:58730"/>
        <dbReference type="ChEBI" id="CHEBI:137981"/>
        <dbReference type="ChEBI" id="CHEBI:456216"/>
        <dbReference type="EC" id="6.3.4.18"/>
    </reaction>
</comment>
<keyword evidence="1 5" id="KW-0436">Ligase</keyword>
<feature type="binding site" evidence="5">
    <location>
        <begin position="255"/>
        <end position="256"/>
    </location>
    <ligand>
        <name>ATP</name>
        <dbReference type="ChEBI" id="CHEBI:30616"/>
    </ligand>
</feature>
<dbReference type="SUPFAM" id="SSF56059">
    <property type="entry name" value="Glutathione synthetase ATP-binding domain-like"/>
    <property type="match status" value="1"/>
</dbReference>
<evidence type="ECO:0000256" key="1">
    <source>
        <dbReference type="ARBA" id="ARBA00022598"/>
    </source>
</evidence>
<dbReference type="GO" id="GO:0006189">
    <property type="term" value="P:'de novo' IMP biosynthetic process"/>
    <property type="evidence" value="ECO:0007669"/>
    <property type="project" value="UniProtKB-UniRule"/>
</dbReference>
<comment type="similarity">
    <text evidence="5 6">Belongs to the PurK/PurT family.</text>
</comment>
<comment type="caution">
    <text evidence="8">The sequence shown here is derived from an EMBL/GenBank/DDBJ whole genome shotgun (WGS) entry which is preliminary data.</text>
</comment>
<feature type="binding site" evidence="5">
    <location>
        <begin position="143"/>
        <end position="149"/>
    </location>
    <ligand>
        <name>ATP</name>
        <dbReference type="ChEBI" id="CHEBI:30616"/>
    </ligand>
</feature>
<dbReference type="EMBL" id="VLLC01000001">
    <property type="protein sequence ID" value="TWI77445.1"/>
    <property type="molecule type" value="Genomic_DNA"/>
</dbReference>
<dbReference type="EC" id="6.3.4.18" evidence="5 6"/>
<comment type="pathway">
    <text evidence="5 6">Purine metabolism; IMP biosynthesis via de novo pathway; 5-amino-1-(5-phospho-D-ribosyl)imidazole-4-carboxylate from 5-amino-1-(5-phospho-D-ribosyl)imidazole (N5-CAIR route): step 1/2.</text>
</comment>
<dbReference type="Pfam" id="PF17769">
    <property type="entry name" value="PurK_C"/>
    <property type="match status" value="1"/>
</dbReference>
<feature type="binding site" evidence="5">
    <location>
        <position position="98"/>
    </location>
    <ligand>
        <name>ATP</name>
        <dbReference type="ChEBI" id="CHEBI:30616"/>
    </ligand>
</feature>
<gene>
    <name evidence="5 6" type="primary">purK</name>
    <name evidence="8" type="ORF">LZ24_00255</name>
</gene>
<dbReference type="RefSeq" id="WP_144681500.1">
    <property type="nucleotide sequence ID" value="NZ_VLLC01000001.1"/>
</dbReference>
<evidence type="ECO:0000313" key="8">
    <source>
        <dbReference type="EMBL" id="TWI77445.1"/>
    </source>
</evidence>
<comment type="function">
    <text evidence="6">Catalyzes the ATP-dependent conversion of 5-aminoimidazole ribonucleotide (AIR) and HCO(3)- to N5-carboxyaminoimidazole ribonucleotide (N5-CAIR).</text>
</comment>
<evidence type="ECO:0000256" key="6">
    <source>
        <dbReference type="RuleBase" id="RU361200"/>
    </source>
</evidence>
<dbReference type="InterPro" id="IPR011761">
    <property type="entry name" value="ATP-grasp"/>
</dbReference>
<dbReference type="AlphaFoldDB" id="A0A562S7P4"/>
<dbReference type="InterPro" id="IPR013815">
    <property type="entry name" value="ATP_grasp_subdomain_1"/>
</dbReference>
<dbReference type="PANTHER" id="PTHR11609:SF5">
    <property type="entry name" value="PHOSPHORIBOSYLAMINOIMIDAZOLE CARBOXYLASE"/>
    <property type="match status" value="1"/>
</dbReference>
<dbReference type="Pfam" id="PF02222">
    <property type="entry name" value="ATP-grasp"/>
    <property type="match status" value="1"/>
</dbReference>
<protein>
    <recommendedName>
        <fullName evidence="5 6">N5-carboxyaminoimidazole ribonucleotide synthase</fullName>
        <shortName evidence="5 6">N5-CAIR synthase</shortName>
        <ecNumber evidence="5 6">6.3.4.18</ecNumber>
    </recommendedName>
    <alternativeName>
        <fullName evidence="5 6">5-(carboxyamino)imidazole ribonucleotide synthetase</fullName>
    </alternativeName>
</protein>
<keyword evidence="4 5" id="KW-0067">ATP-binding</keyword>
<dbReference type="Gene3D" id="3.30.1490.20">
    <property type="entry name" value="ATP-grasp fold, A domain"/>
    <property type="match status" value="1"/>
</dbReference>
<dbReference type="Proteomes" id="UP000318307">
    <property type="component" value="Unassembled WGS sequence"/>
</dbReference>
<evidence type="ECO:0000256" key="2">
    <source>
        <dbReference type="ARBA" id="ARBA00022741"/>
    </source>
</evidence>
<reference evidence="8 9" key="1">
    <citation type="submission" date="2019-07" db="EMBL/GenBank/DDBJ databases">
        <title>Genome sequencing of 100 strains of the haloalkaliphilic chemolithoautotrophic sulfur-oxidizing bacterium Thioalkalivibrio.</title>
        <authorList>
            <person name="Muyzer G."/>
        </authorList>
    </citation>
    <scope>NUCLEOTIDE SEQUENCE [LARGE SCALE GENOMIC DNA]</scope>
    <source>
        <strain evidence="8 9">ASO4-4</strain>
    </source>
</reference>
<keyword evidence="2 5" id="KW-0547">Nucleotide-binding</keyword>
<dbReference type="InterPro" id="IPR040686">
    <property type="entry name" value="PurK_C"/>
</dbReference>
<dbReference type="InterPro" id="IPR054350">
    <property type="entry name" value="PurT/PurK_preATP-grasp"/>
</dbReference>
<dbReference type="Gene3D" id="3.30.470.20">
    <property type="entry name" value="ATP-grasp fold, B domain"/>
    <property type="match status" value="1"/>
</dbReference>
<dbReference type="SUPFAM" id="SSF51246">
    <property type="entry name" value="Rudiment single hybrid motif"/>
    <property type="match status" value="1"/>
</dbReference>
<sequence>MKIGILGGGQLARMLALAGIPLGCEFSIFSPDREACAAPLGRFVCSDYRDEKALMELGASSDVIAFEFENIPVQAVAFLGPHLPVRPGAEALRLAQDRVLEKTLFTELGIPCATFFPVDSLEDLHRAAASTGLPAVLKARRQGYDGRGQTLIRQSDELAGAWQRLGGQPAILESLVDFDREISVIAVRAVSGETAFYPLSENTHHHGILRLAVSQPHDPMQAQAEIYARRLLDRLDYVGVLALELFQAGDHLLANEYAPRVHNSGHWTMEGAATSQFENHLRAIMGLPLGSTALRGVAATMNLIGTVPDKARILGIPNTCLHLYGKACKPGRKLGHVTVCADSMKQLQQILSDLSGLLSSEAVSAVAETGHYQNQKEGGCA</sequence>
<proteinExistence type="inferred from homology"/>
<dbReference type="InterPro" id="IPR005875">
    <property type="entry name" value="PurK"/>
</dbReference>
<dbReference type="UniPathway" id="UPA00074">
    <property type="reaction ID" value="UER00942"/>
</dbReference>
<dbReference type="GO" id="GO:0005524">
    <property type="term" value="F:ATP binding"/>
    <property type="evidence" value="ECO:0007669"/>
    <property type="project" value="UniProtKB-UniRule"/>
</dbReference>
<dbReference type="PROSITE" id="PS50975">
    <property type="entry name" value="ATP_GRASP"/>
    <property type="match status" value="1"/>
</dbReference>
<feature type="binding site" evidence="5">
    <location>
        <position position="204"/>
    </location>
    <ligand>
        <name>ATP</name>
        <dbReference type="ChEBI" id="CHEBI:30616"/>
    </ligand>
</feature>
<dbReference type="NCBIfam" id="NF004676">
    <property type="entry name" value="PRK06019.1-2"/>
    <property type="match status" value="1"/>
</dbReference>
<dbReference type="NCBIfam" id="TIGR01161">
    <property type="entry name" value="purK"/>
    <property type="match status" value="1"/>
</dbReference>
<feature type="binding site" evidence="5">
    <location>
        <position position="138"/>
    </location>
    <ligand>
        <name>ATP</name>
        <dbReference type="ChEBI" id="CHEBI:30616"/>
    </ligand>
</feature>
<dbReference type="GO" id="GO:0046872">
    <property type="term" value="F:metal ion binding"/>
    <property type="evidence" value="ECO:0007669"/>
    <property type="project" value="InterPro"/>
</dbReference>
<accession>A0A562S7P4</accession>
<dbReference type="InterPro" id="IPR003135">
    <property type="entry name" value="ATP-grasp_carboxylate-amine"/>
</dbReference>
<feature type="binding site" evidence="5">
    <location>
        <position position="181"/>
    </location>
    <ligand>
        <name>ATP</name>
        <dbReference type="ChEBI" id="CHEBI:30616"/>
    </ligand>
</feature>
<evidence type="ECO:0000256" key="5">
    <source>
        <dbReference type="HAMAP-Rule" id="MF_01928"/>
    </source>
</evidence>
<dbReference type="NCBIfam" id="NF004679">
    <property type="entry name" value="PRK06019.1-5"/>
    <property type="match status" value="1"/>
</dbReference>
<comment type="function">
    <text evidence="5">Catalyzes the ATP-dependent conversion of 5-aminoimidazole ribonucleotide (AIR) and HCO(3)(-) to N5-carboxyaminoimidazole ribonucleotide (N5-CAIR).</text>
</comment>
<keyword evidence="3 5" id="KW-0658">Purine biosynthesis</keyword>
<evidence type="ECO:0000256" key="3">
    <source>
        <dbReference type="ARBA" id="ARBA00022755"/>
    </source>
</evidence>
<dbReference type="Gene3D" id="3.40.50.20">
    <property type="match status" value="1"/>
</dbReference>
<evidence type="ECO:0000313" key="9">
    <source>
        <dbReference type="Proteomes" id="UP000318307"/>
    </source>
</evidence>
<dbReference type="InterPro" id="IPR016185">
    <property type="entry name" value="PreATP-grasp_dom_sf"/>
</dbReference>
<dbReference type="InterPro" id="IPR011054">
    <property type="entry name" value="Rudment_hybrid_motif"/>
</dbReference>
<dbReference type="SUPFAM" id="SSF52440">
    <property type="entry name" value="PreATP-grasp domain"/>
    <property type="match status" value="1"/>
</dbReference>
<evidence type="ECO:0000259" key="7">
    <source>
        <dbReference type="PROSITE" id="PS50975"/>
    </source>
</evidence>
<comment type="subunit">
    <text evidence="5 6">Homodimer.</text>
</comment>